<dbReference type="SUPFAM" id="SSF54523">
    <property type="entry name" value="Pili subunits"/>
    <property type="match status" value="1"/>
</dbReference>
<evidence type="ECO:0000256" key="2">
    <source>
        <dbReference type="ARBA" id="ARBA00004442"/>
    </source>
</evidence>
<dbReference type="NCBIfam" id="NF033870">
    <property type="entry name" value="VOMP_auto_Cterm"/>
    <property type="match status" value="1"/>
</dbReference>
<dbReference type="HOGENOM" id="CLU_001200_3_0_5"/>
<feature type="domain" description="Trimeric autotransporter adhesin YadA-like stalk" evidence="15">
    <location>
        <begin position="776"/>
        <end position="810"/>
    </location>
</feature>
<dbReference type="GO" id="GO:0015031">
    <property type="term" value="P:protein transport"/>
    <property type="evidence" value="ECO:0007669"/>
    <property type="project" value="UniProtKB-KW"/>
</dbReference>
<dbReference type="KEGG" id="bcd:BARCL_1121"/>
<dbReference type="InterPro" id="IPR011049">
    <property type="entry name" value="Serralysin-like_metalloprot_C"/>
</dbReference>
<evidence type="ECO:0000256" key="7">
    <source>
        <dbReference type="ARBA" id="ARBA00022729"/>
    </source>
</evidence>
<keyword evidence="9" id="KW-0472">Membrane</keyword>
<dbReference type="RefSeq" id="WP_013545430.1">
    <property type="nucleotide sequence ID" value="NC_014932.1"/>
</dbReference>
<feature type="domain" description="Trimeric autotransporter adhesin YadA-like stalk" evidence="15">
    <location>
        <begin position="312"/>
        <end position="351"/>
    </location>
</feature>
<dbReference type="Pfam" id="PF05662">
    <property type="entry name" value="YadA_stalk"/>
    <property type="match status" value="11"/>
</dbReference>
<evidence type="ECO:0000259" key="15">
    <source>
        <dbReference type="Pfam" id="PF05662"/>
    </source>
</evidence>
<keyword evidence="7 12" id="KW-0732">Signal</keyword>
<dbReference type="Gene3D" id="3.30.1300.30">
    <property type="entry name" value="GSPII I/J protein-like"/>
    <property type="match status" value="1"/>
</dbReference>
<dbReference type="Pfam" id="PF03895">
    <property type="entry name" value="YadA_anchor"/>
    <property type="match status" value="1"/>
</dbReference>
<dbReference type="InterPro" id="IPR045584">
    <property type="entry name" value="Pilin-like"/>
</dbReference>
<dbReference type="SMR" id="E6YIW4"/>
<evidence type="ECO:0000256" key="5">
    <source>
        <dbReference type="ARBA" id="ARBA00022452"/>
    </source>
</evidence>
<reference evidence="16 17" key="2">
    <citation type="journal article" date="2011" name="PLoS Genet.">
        <title>Parallel evolution of a type IV secretion system in radiating lineages of the host-restricted bacterial pathogen Bartonella.</title>
        <authorList>
            <person name="Engel P."/>
            <person name="Salzburger W."/>
            <person name="Liesch M."/>
            <person name="Chang C.C."/>
            <person name="Maruyama S."/>
            <person name="Lanz C."/>
            <person name="Calteau A."/>
            <person name="Lajus A."/>
            <person name="Medigue C."/>
            <person name="Schuster S.C."/>
            <person name="Dehio C."/>
        </authorList>
    </citation>
    <scope>NUCLEOTIDE SEQUENCE [LARGE SCALE GENOMIC DNA]</scope>
    <source>
        <strain evidence="17">CIP 104772 / 73</strain>
    </source>
</reference>
<organism evidence="16 17">
    <name type="scientific">Bartonella clarridgeiae (strain CCUG 45776 / CIP 104772 / 73)</name>
    <dbReference type="NCBI Taxonomy" id="696125"/>
    <lineage>
        <taxon>Bacteria</taxon>
        <taxon>Pseudomonadati</taxon>
        <taxon>Pseudomonadota</taxon>
        <taxon>Alphaproteobacteria</taxon>
        <taxon>Hyphomicrobiales</taxon>
        <taxon>Bartonellaceae</taxon>
        <taxon>Bartonella</taxon>
    </lineage>
</organism>
<proteinExistence type="inferred from homology"/>
<feature type="domain" description="Trimeric autotransporter adhesin YadA-like head" evidence="14">
    <location>
        <begin position="230"/>
        <end position="253"/>
    </location>
</feature>
<gene>
    <name evidence="16" type="ordered locus">BARCL_1121</name>
</gene>
<dbReference type="InterPro" id="IPR005594">
    <property type="entry name" value="YadA_C"/>
</dbReference>
<feature type="domain" description="Trimeric autotransporter adhesin YadA-like stalk" evidence="15">
    <location>
        <begin position="429"/>
        <end position="459"/>
    </location>
</feature>
<dbReference type="CDD" id="cd12820">
    <property type="entry name" value="LbR_YadA-like"/>
    <property type="match status" value="1"/>
</dbReference>
<keyword evidence="10" id="KW-0998">Cell outer membrane</keyword>
<reference evidence="17" key="1">
    <citation type="submission" date="2009-11" db="EMBL/GenBank/DDBJ databases">
        <title>Genome sequencing of Bartonella species and comparative genomics.</title>
        <authorList>
            <person name="Engel P."/>
            <person name="Salzburger W."/>
            <person name="Marius L."/>
            <person name="Chao-Chin C."/>
            <person name="Soichi M."/>
            <person name="Christa L."/>
            <person name="Alexandra C."/>
            <person name="Aurelie L."/>
            <person name="Claudine M."/>
            <person name="Stephan S.C."/>
            <person name="Christoph D."/>
        </authorList>
    </citation>
    <scope>NUCLEOTIDE SEQUENCE [LARGE SCALE GENOMIC DNA]</scope>
    <source>
        <strain evidence="17">CIP 104772 / 73</strain>
    </source>
</reference>
<keyword evidence="4" id="KW-0813">Transport</keyword>
<dbReference type="InterPro" id="IPR008635">
    <property type="entry name" value="Coiled_stalk_dom"/>
</dbReference>
<feature type="coiled-coil region" evidence="11">
    <location>
        <begin position="512"/>
        <end position="539"/>
    </location>
</feature>
<dbReference type="Pfam" id="PF05658">
    <property type="entry name" value="YadA_head"/>
    <property type="match status" value="3"/>
</dbReference>
<dbReference type="Gene3D" id="6.10.250.2030">
    <property type="match status" value="5"/>
</dbReference>
<dbReference type="Gene3D" id="4.10.80.270">
    <property type="match status" value="1"/>
</dbReference>
<feature type="domain" description="Trimeric autotransporter adhesin YadA-like stalk" evidence="15">
    <location>
        <begin position="1402"/>
        <end position="1428"/>
    </location>
</feature>
<evidence type="ECO:0000256" key="1">
    <source>
        <dbReference type="ARBA" id="ARBA00004241"/>
    </source>
</evidence>
<dbReference type="InterPro" id="IPR008640">
    <property type="entry name" value="Adhesin_Head_dom"/>
</dbReference>
<dbReference type="Gene3D" id="6.20.50.100">
    <property type="match status" value="1"/>
</dbReference>
<feature type="chain" id="PRO_5003214095" evidence="12">
    <location>
        <begin position="31"/>
        <end position="1750"/>
    </location>
</feature>
<evidence type="ECO:0000256" key="10">
    <source>
        <dbReference type="ARBA" id="ARBA00023237"/>
    </source>
</evidence>
<feature type="domain" description="Trimeric autotransporter adhesin YadA-like stalk" evidence="15">
    <location>
        <begin position="919"/>
        <end position="957"/>
    </location>
</feature>
<keyword evidence="6" id="KW-0812">Transmembrane</keyword>
<feature type="domain" description="Trimeric autotransporter adhesin YadA-like stalk" evidence="15">
    <location>
        <begin position="1055"/>
        <end position="1085"/>
    </location>
</feature>
<keyword evidence="8" id="KW-0653">Protein transport</keyword>
<feature type="domain" description="Trimeric autotransporter adhesin YadA-like stalk" evidence="15">
    <location>
        <begin position="1591"/>
        <end position="1618"/>
    </location>
</feature>
<comment type="subcellular location">
    <subcellularLocation>
        <location evidence="2">Cell outer membrane</location>
    </subcellularLocation>
    <subcellularLocation>
        <location evidence="1">Cell surface</location>
    </subcellularLocation>
</comment>
<protein>
    <submittedName>
        <fullName evidence="16">Putative BrpB</fullName>
    </submittedName>
</protein>
<evidence type="ECO:0000256" key="4">
    <source>
        <dbReference type="ARBA" id="ARBA00022448"/>
    </source>
</evidence>
<dbReference type="STRING" id="696125.BARCL_1121"/>
<dbReference type="Gene3D" id="6.10.250.2040">
    <property type="match status" value="2"/>
</dbReference>
<evidence type="ECO:0000259" key="14">
    <source>
        <dbReference type="Pfam" id="PF05658"/>
    </source>
</evidence>
<dbReference type="GO" id="GO:0009279">
    <property type="term" value="C:cell outer membrane"/>
    <property type="evidence" value="ECO:0007669"/>
    <property type="project" value="UniProtKB-SubCell"/>
</dbReference>
<dbReference type="SUPFAM" id="SSF101967">
    <property type="entry name" value="Adhesin YadA, collagen-binding domain"/>
    <property type="match status" value="5"/>
</dbReference>
<keyword evidence="11" id="KW-0175">Coiled coil</keyword>
<feature type="domain" description="Trimeric autotransporter adhesin YadA-like stalk" evidence="15">
    <location>
        <begin position="1513"/>
        <end position="1557"/>
    </location>
</feature>
<evidence type="ECO:0000256" key="12">
    <source>
        <dbReference type="SAM" id="SignalP"/>
    </source>
</evidence>
<evidence type="ECO:0000313" key="16">
    <source>
        <dbReference type="EMBL" id="CBI76802.1"/>
    </source>
</evidence>
<keyword evidence="17" id="KW-1185">Reference proteome</keyword>
<feature type="signal peptide" evidence="12">
    <location>
        <begin position="1"/>
        <end position="30"/>
    </location>
</feature>
<sequence length="1750" mass="184132">MKKVSTPNIVAVSLGAVVSVLLSSVSPVFSANVAITGATNKSSNAPSSAYAKGSHGSIVFTGDDNYCGVDNVAGRGGAQRAGNTITAEEQYNRFINNEKFSGRNPYGSSTEQVIWVSEGVTTGNVGYMGTATGGIADAMPEAFGVYSFATGCGSYASGNYSTAFGAGATAKAGGAQAFGVSSLATGEASVAMGVGAEATDKSAAAFGALAKAEGLNSVALGTKAHAHNVDGAVAVGYNSVASTTSSVAIGSDAQVTAENGVALGGGSVAVTPHSVAGYDPKTDANSASSDFVWRSTKGAVSIGNVENRQTRQIVGVAAGTQETDAVNVGQLKALRDLATKSWQLSVNSGNAVDIGAGSIVDFSGEDENIKVVKDNSNGNNNVKFKLGEIITVSRVVAGLANVSNVGFVITGGPNMTVGGISAGNKTLRGVADGVLLKDAVNVSQLNEVKNTIIAGNSLVKQDDTTNVITIGKETDGNEINIINSASQSRKISGISGGAVTEESTEAINGAQLKETNDKVSSLENDLDGIETNITQVQNNLTTVVKNTSQYFGGGADVLKGKAPDYVINEITYNDVGSAFEGVDVAFTEINEKISNITENSLVQQNSATDVITVGKETGGNEINIINSANQSRKIIGVSGGAVTEKSTEAVNGGQLWETNEKISELDQDIDNIETNIANVTNNVSKIATNTSKFFGGGANILNDTEPTYIINGSKYNNVGSAFEGVNNYVQTIDNKIDNLMENSLVQQDESTNTITIGKGVTGTEINIQNSAGRKRRIVGILDGAITEQSTEAVNGAQLWKTDVKVAKLDDEIEGLEKNITKIGNDILTVSDNTSKYFGGNADVLKGKAPNYLINEVTYNDVGSAFEGVDVAFTEINETISDLKENNLVQQNGNMSPITIGQKTGGTEINIKNSVGRERKISGVADGILSDKSKDAVNGSQLWTTNRSVQELNDGVDKVREDIITVAKNASKYFGGNADIMSGKAPTYVINGSKYNDVSSAFTGVDGSITDIYNKISNVTENSLVQQEASRGLITIGKNVNGNEISILNNVKKQRKISGVADGLLFDKSTEAVNGGQLWKTNQDVQELNYSMEEAETNITNLQVDLSKVAIYTSVYLGGGANVLEGKAPTYTVNGSEYNNVGAAFAGVDNSITQINNQISEITKNNLVQQDINTQLITIGKGRGGTKIDISEGRGKNRTLSGVKAAVRGNEAVNKDQLDQSLKDITQNFDFFSVAAVLYDKKLDGNVDYENITLGGKNNKPVALHNVKNGKISSESSDAVNGKQINRLSNDIANILGGGTRFNDGAFTRPSYILSYVTTEGQTQEKVYNDVGSAFAGLDVSIRNVNEHIKYVVNDFNEKIANFSSDALLWSDQEKAFVALHRSKGQAKKNSRLTFLLDGEIAVNSTDAITGNQLFKTNSKFASYFGGGAEYKNGQWIDPTFTVYGFDRGGSVSKKSYNNVADAFAGVNVGMSALNDRIKRIENQGGQGGFDPDALRWSEEIGAYDASRDGEDGKITNVADGEVKKGSKDAVNGGQLWDTNQRVTNVENKVDNISNKINGMAEGAVQYDKDARGKKTNKITLAGGDAGKPVVIDNVADGKIEKGSKEAVNGGQLHDYTKQQMEVVLDDAKKYTDEKVNNIVVDAIDDAVDKAKDYTDMKFDVLNYGIEETRKEARQAAAIGLAVSNLRYNDTPGALSVAFGSGLWRSQSALAFGAGYTSINGNIRSNVSVTGAGGHWGIGAGLSFTLPVQLR</sequence>
<evidence type="ECO:0000259" key="13">
    <source>
        <dbReference type="Pfam" id="PF03895"/>
    </source>
</evidence>
<dbReference type="EMBL" id="FN645454">
    <property type="protein sequence ID" value="CBI76802.1"/>
    <property type="molecule type" value="Genomic_DNA"/>
</dbReference>
<dbReference type="Gene3D" id="2.150.10.10">
    <property type="entry name" value="Serralysin-like metalloprotease, C-terminal"/>
    <property type="match status" value="1"/>
</dbReference>
<evidence type="ECO:0000256" key="3">
    <source>
        <dbReference type="ARBA" id="ARBA00005848"/>
    </source>
</evidence>
<dbReference type="Proteomes" id="UP000009101">
    <property type="component" value="Chromosome"/>
</dbReference>
<feature type="domain" description="Trimeric autotransporter adhesin YadA-like stalk" evidence="15">
    <location>
        <begin position="633"/>
        <end position="674"/>
    </location>
</feature>
<dbReference type="OrthoDB" id="1631723at2"/>
<dbReference type="eggNOG" id="COG5295">
    <property type="taxonomic scope" value="Bacteria"/>
</dbReference>
<dbReference type="GO" id="GO:0009986">
    <property type="term" value="C:cell surface"/>
    <property type="evidence" value="ECO:0007669"/>
    <property type="project" value="UniProtKB-SubCell"/>
</dbReference>
<evidence type="ECO:0000313" key="17">
    <source>
        <dbReference type="Proteomes" id="UP000009101"/>
    </source>
</evidence>
<feature type="coiled-coil region" evidence="11">
    <location>
        <begin position="655"/>
        <end position="682"/>
    </location>
</feature>
<evidence type="ECO:0000256" key="9">
    <source>
        <dbReference type="ARBA" id="ARBA00023136"/>
    </source>
</evidence>
<keyword evidence="5" id="KW-1134">Transmembrane beta strand</keyword>
<feature type="domain" description="Trimeric autotransporter adhesin YadA-like stalk" evidence="15">
    <location>
        <begin position="1264"/>
        <end position="1304"/>
    </location>
</feature>
<feature type="domain" description="Trimeric autotransporter adhesin YadA-like head" evidence="14">
    <location>
        <begin position="202"/>
        <end position="224"/>
    </location>
</feature>
<feature type="domain" description="Trimeric autotransporter adhesin YadA-like C-terminal membrane anchor" evidence="13">
    <location>
        <begin position="1689"/>
        <end position="1744"/>
    </location>
</feature>
<feature type="domain" description="Trimeric autotransporter adhesin YadA-like head" evidence="14">
    <location>
        <begin position="144"/>
        <end position="168"/>
    </location>
</feature>
<comment type="similarity">
    <text evidence="3">Belongs to the autotransporter-2 (AT-2) (TC 1.B.40) family.</text>
</comment>
<feature type="domain" description="Trimeric autotransporter adhesin YadA-like stalk" evidence="15">
    <location>
        <begin position="490"/>
        <end position="532"/>
    </location>
</feature>
<accession>E6YIW4</accession>
<name>E6YIW4_BARC7</name>
<evidence type="ECO:0000256" key="8">
    <source>
        <dbReference type="ARBA" id="ARBA00022927"/>
    </source>
</evidence>
<evidence type="ECO:0000256" key="11">
    <source>
        <dbReference type="SAM" id="Coils"/>
    </source>
</evidence>
<dbReference type="Gene3D" id="1.20.5.170">
    <property type="match status" value="8"/>
</dbReference>
<evidence type="ECO:0000256" key="6">
    <source>
        <dbReference type="ARBA" id="ARBA00022692"/>
    </source>
</evidence>